<organism evidence="6">
    <name type="scientific">Eiseniibacteriota bacterium</name>
    <dbReference type="NCBI Taxonomy" id="2212470"/>
    <lineage>
        <taxon>Bacteria</taxon>
        <taxon>Candidatus Eiseniibacteriota</taxon>
    </lineage>
</organism>
<dbReference type="Gene3D" id="3.90.1170.30">
    <property type="entry name" value="Pyrimidine nucleoside phosphorylase-like, C-terminal domain"/>
    <property type="match status" value="1"/>
</dbReference>
<dbReference type="Gene3D" id="3.40.1030.10">
    <property type="entry name" value="Nucleoside phosphorylase/phosphoribosyltransferase catalytic domain"/>
    <property type="match status" value="1"/>
</dbReference>
<dbReference type="InterPro" id="IPR013102">
    <property type="entry name" value="PYNP_C"/>
</dbReference>
<dbReference type="SUPFAM" id="SSF54680">
    <property type="entry name" value="Pyrimidine nucleoside phosphorylase C-terminal domain"/>
    <property type="match status" value="1"/>
</dbReference>
<dbReference type="SUPFAM" id="SSF47648">
    <property type="entry name" value="Nucleoside phosphorylase/phosphoribosyltransferase N-terminal domain"/>
    <property type="match status" value="1"/>
</dbReference>
<evidence type="ECO:0000256" key="2">
    <source>
        <dbReference type="ARBA" id="ARBA00011738"/>
    </source>
</evidence>
<dbReference type="GO" id="GO:0006213">
    <property type="term" value="P:pyrimidine nucleoside metabolic process"/>
    <property type="evidence" value="ECO:0007669"/>
    <property type="project" value="InterPro"/>
</dbReference>
<dbReference type="FunFam" id="3.40.1030.10:FF:000003">
    <property type="entry name" value="Pyrimidine-nucleoside phosphorylase"/>
    <property type="match status" value="1"/>
</dbReference>
<keyword evidence="3 6" id="KW-0328">Glycosyltransferase</keyword>
<dbReference type="PROSITE" id="PS00647">
    <property type="entry name" value="THYMID_PHOSPHORYLASE"/>
    <property type="match status" value="1"/>
</dbReference>
<comment type="subunit">
    <text evidence="2">Homodimer.</text>
</comment>
<dbReference type="InterPro" id="IPR035902">
    <property type="entry name" value="Nuc_phospho_transferase"/>
</dbReference>
<dbReference type="Pfam" id="PF02885">
    <property type="entry name" value="Glycos_trans_3N"/>
    <property type="match status" value="1"/>
</dbReference>
<keyword evidence="4 6" id="KW-0808">Transferase</keyword>
<gene>
    <name evidence="6" type="ORF">ENR23_14060</name>
</gene>
<dbReference type="InterPro" id="IPR000053">
    <property type="entry name" value="Thymidine/pyrmidine_PPase"/>
</dbReference>
<comment type="caution">
    <text evidence="6">The sequence shown here is derived from an EMBL/GenBank/DDBJ whole genome shotgun (WGS) entry which is preliminary data.</text>
</comment>
<dbReference type="EC" id="2.4.2.4" evidence="6"/>
<dbReference type="InterPro" id="IPR000312">
    <property type="entry name" value="Glycosyl_Trfase_fam3"/>
</dbReference>
<dbReference type="InterPro" id="IPR018090">
    <property type="entry name" value="Pyrmidine_PPas_bac/euk"/>
</dbReference>
<evidence type="ECO:0000256" key="3">
    <source>
        <dbReference type="ARBA" id="ARBA00022676"/>
    </source>
</evidence>
<feature type="domain" description="Pyrimidine nucleoside phosphorylase C-terminal" evidence="5">
    <location>
        <begin position="345"/>
        <end position="417"/>
    </location>
</feature>
<dbReference type="EMBL" id="DSQF01000030">
    <property type="protein sequence ID" value="HGZ44503.1"/>
    <property type="molecule type" value="Genomic_DNA"/>
</dbReference>
<dbReference type="PANTHER" id="PTHR10515:SF0">
    <property type="entry name" value="THYMIDINE PHOSPHORYLASE"/>
    <property type="match status" value="1"/>
</dbReference>
<reference evidence="6" key="1">
    <citation type="journal article" date="2020" name="mSystems">
        <title>Genome- and Community-Level Interaction Insights into Carbon Utilization and Element Cycling Functions of Hydrothermarchaeota in Hydrothermal Sediment.</title>
        <authorList>
            <person name="Zhou Z."/>
            <person name="Liu Y."/>
            <person name="Xu W."/>
            <person name="Pan J."/>
            <person name="Luo Z.H."/>
            <person name="Li M."/>
        </authorList>
    </citation>
    <scope>NUCLEOTIDE SEQUENCE [LARGE SCALE GENOMIC DNA]</scope>
    <source>
        <strain evidence="6">SpSt-381</strain>
    </source>
</reference>
<dbReference type="InterPro" id="IPR017459">
    <property type="entry name" value="Glycosyl_Trfase_fam3_N_dom"/>
</dbReference>
<evidence type="ECO:0000259" key="5">
    <source>
        <dbReference type="SMART" id="SM00941"/>
    </source>
</evidence>
<dbReference type="NCBIfam" id="TIGR02644">
    <property type="entry name" value="Y_phosphoryl"/>
    <property type="match status" value="1"/>
</dbReference>
<name>A0A832I504_UNCEI</name>
<evidence type="ECO:0000313" key="6">
    <source>
        <dbReference type="EMBL" id="HGZ44503.1"/>
    </source>
</evidence>
<dbReference type="Pfam" id="PF07831">
    <property type="entry name" value="PYNP_C"/>
    <property type="match status" value="1"/>
</dbReference>
<dbReference type="NCBIfam" id="NF004490">
    <property type="entry name" value="PRK05820.1"/>
    <property type="match status" value="1"/>
</dbReference>
<dbReference type="PANTHER" id="PTHR10515">
    <property type="entry name" value="THYMIDINE PHOSPHORYLASE"/>
    <property type="match status" value="1"/>
</dbReference>
<dbReference type="Pfam" id="PF00591">
    <property type="entry name" value="Glycos_transf_3"/>
    <property type="match status" value="1"/>
</dbReference>
<dbReference type="SUPFAM" id="SSF52418">
    <property type="entry name" value="Nucleoside phosphorylase/phosphoribosyltransferase catalytic domain"/>
    <property type="match status" value="1"/>
</dbReference>
<proteinExistence type="inferred from homology"/>
<dbReference type="Gene3D" id="1.20.970.10">
    <property type="entry name" value="Transferase, Pyrimidine Nucleoside Phosphorylase, Chain C"/>
    <property type="match status" value="1"/>
</dbReference>
<dbReference type="GO" id="GO:0005829">
    <property type="term" value="C:cytosol"/>
    <property type="evidence" value="ECO:0007669"/>
    <property type="project" value="TreeGrafter"/>
</dbReference>
<dbReference type="GO" id="GO:0004645">
    <property type="term" value="F:1,4-alpha-oligoglucan phosphorylase activity"/>
    <property type="evidence" value="ECO:0007669"/>
    <property type="project" value="InterPro"/>
</dbReference>
<dbReference type="InterPro" id="IPR036566">
    <property type="entry name" value="PYNP-like_C_sf"/>
</dbReference>
<dbReference type="GO" id="GO:0006206">
    <property type="term" value="P:pyrimidine nucleobase metabolic process"/>
    <property type="evidence" value="ECO:0007669"/>
    <property type="project" value="InterPro"/>
</dbReference>
<comment type="similarity">
    <text evidence="1">Belongs to the thymidine/pyrimidine-nucleoside phosphorylase family.</text>
</comment>
<sequence length="432" mass="44602">MDAREFLRAKRDGRAHGPGEIEAFLAAHGRGEVPDYQVSAWLMAAFLNGLDESETDALTSALIRSGRVFDWSSLGRPTADKHSTGGVGDKVSLALAPLVAACGVLVPMVSGRGLGHTGGTLDKLESIPGFRTRLDPDAMRAQLDRLGVVMVGQGPDLAPADGRLYALRDVTATVERDYFIVPSIVSKKIAEGARAVVYDVKCGNGAFMKTPAAAGALARRLVRATRAFGASASALVTDMAQPLGAACGNALEVAEACEVLQGAGPADVRALTLALAGEMLHLAGAAPDPAAGRATATAVLDDGRAWARFLALVEAQGGDAAALERPQRLPRAPLAVEVPARRPGCVAAVDTFGLGELLVAIGAGRRRKEDEVHPGVGLVVRRRVGDPVRVGETLATLHLAAEDPAAVARAAACFSIADEPAAPPALVLERVG</sequence>
<evidence type="ECO:0000256" key="4">
    <source>
        <dbReference type="ARBA" id="ARBA00022679"/>
    </source>
</evidence>
<protein>
    <submittedName>
        <fullName evidence="6">Thymidine phosphorylase</fullName>
        <ecNumber evidence="6">2.4.2.4</ecNumber>
    </submittedName>
</protein>
<dbReference type="InterPro" id="IPR017872">
    <property type="entry name" value="Pyrmidine_PPase_CS"/>
</dbReference>
<accession>A0A832I504</accession>
<dbReference type="SMART" id="SM00941">
    <property type="entry name" value="PYNP_C"/>
    <property type="match status" value="1"/>
</dbReference>
<dbReference type="GO" id="GO:0009032">
    <property type="term" value="F:thymidine phosphorylase activity"/>
    <property type="evidence" value="ECO:0007669"/>
    <property type="project" value="UniProtKB-EC"/>
</dbReference>
<dbReference type="AlphaFoldDB" id="A0A832I504"/>
<dbReference type="PIRSF" id="PIRSF000478">
    <property type="entry name" value="TP_PyNP"/>
    <property type="match status" value="1"/>
</dbReference>
<dbReference type="InterPro" id="IPR036320">
    <property type="entry name" value="Glycosyl_Trfase_fam3_N_dom_sf"/>
</dbReference>
<evidence type="ECO:0000256" key="1">
    <source>
        <dbReference type="ARBA" id="ARBA00006915"/>
    </source>
</evidence>